<gene>
    <name evidence="1" type="ORF">DSOUD_0156</name>
</gene>
<proteinExistence type="predicted"/>
<reference evidence="1 2" key="1">
    <citation type="submission" date="2015-07" db="EMBL/GenBank/DDBJ databases">
        <title>Isolation and Genomic Characterization of a Novel Halophilic Metal-Reducing Deltaproteobacterium from the Deep Subsurface.</title>
        <authorList>
            <person name="Badalamenti J.P."/>
            <person name="Summers Z.M."/>
            <person name="Gralnick J.A."/>
            <person name="Bond D.R."/>
        </authorList>
    </citation>
    <scope>NUCLEOTIDE SEQUENCE [LARGE SCALE GENOMIC DNA]</scope>
    <source>
        <strain evidence="1 2">WTL</strain>
    </source>
</reference>
<name>A0A0M5IKB3_9BACT</name>
<keyword evidence="2" id="KW-1185">Reference proteome</keyword>
<evidence type="ECO:0000313" key="1">
    <source>
        <dbReference type="EMBL" id="ALC14956.1"/>
    </source>
</evidence>
<accession>A0A0M5IKB3</accession>
<dbReference type="PATRIC" id="fig|1603606.3.peg.175"/>
<dbReference type="STRING" id="1603606.DSOUD_0156"/>
<dbReference type="Proteomes" id="UP000057158">
    <property type="component" value="Chromosome"/>
</dbReference>
<evidence type="ECO:0000313" key="2">
    <source>
        <dbReference type="Proteomes" id="UP000057158"/>
    </source>
</evidence>
<protein>
    <submittedName>
        <fullName evidence="1">Uncharacterized protein</fullName>
    </submittedName>
</protein>
<dbReference type="EMBL" id="CP010802">
    <property type="protein sequence ID" value="ALC14956.1"/>
    <property type="molecule type" value="Genomic_DNA"/>
</dbReference>
<dbReference type="RefSeq" id="WP_232426477.1">
    <property type="nucleotide sequence ID" value="NZ_CP010802.1"/>
</dbReference>
<organism evidence="1 2">
    <name type="scientific">Desulfuromonas soudanensis</name>
    <dbReference type="NCBI Taxonomy" id="1603606"/>
    <lineage>
        <taxon>Bacteria</taxon>
        <taxon>Pseudomonadati</taxon>
        <taxon>Thermodesulfobacteriota</taxon>
        <taxon>Desulfuromonadia</taxon>
        <taxon>Desulfuromonadales</taxon>
        <taxon>Desulfuromonadaceae</taxon>
        <taxon>Desulfuromonas</taxon>
    </lineage>
</organism>
<dbReference type="AlphaFoldDB" id="A0A0M5IKB3"/>
<sequence length="76" mass="8459">MNWLSVPTSPGLLQKIERGDMGCALGLVFEVATLVGIPLFKQDTYPLSKQVEQIRNKVALLPQRIRAQTTSVDDDF</sequence>
<dbReference type="KEGG" id="des:DSOUD_0156"/>